<evidence type="ECO:0000313" key="3">
    <source>
        <dbReference type="Proteomes" id="UP000266841"/>
    </source>
</evidence>
<reference evidence="2 3" key="1">
    <citation type="journal article" date="2012" name="Genome Biol.">
        <title>Genome and low-iron response of an oceanic diatom adapted to chronic iron limitation.</title>
        <authorList>
            <person name="Lommer M."/>
            <person name="Specht M."/>
            <person name="Roy A.S."/>
            <person name="Kraemer L."/>
            <person name="Andreson R."/>
            <person name="Gutowska M.A."/>
            <person name="Wolf J."/>
            <person name="Bergner S.V."/>
            <person name="Schilhabel M.B."/>
            <person name="Klostermeier U.C."/>
            <person name="Beiko R.G."/>
            <person name="Rosenstiel P."/>
            <person name="Hippler M."/>
            <person name="Laroche J."/>
        </authorList>
    </citation>
    <scope>NUCLEOTIDE SEQUENCE [LARGE SCALE GENOMIC DNA]</scope>
    <source>
        <strain evidence="2 3">CCMP1005</strain>
    </source>
</reference>
<dbReference type="EMBL" id="AGNL01036501">
    <property type="protein sequence ID" value="EJK54030.1"/>
    <property type="molecule type" value="Genomic_DNA"/>
</dbReference>
<feature type="chain" id="PRO_5003836369" evidence="1">
    <location>
        <begin position="21"/>
        <end position="98"/>
    </location>
</feature>
<sequence>QVGVICPAATLMSALGLVHALPDCKFGLEFWPPRTAEHPALTTAIPAKGLLIEEGNIQYGFQERTNYFPYNFCVARTRAVGTSKLTSQHFESRTSTAF</sequence>
<organism evidence="2 3">
    <name type="scientific">Thalassiosira oceanica</name>
    <name type="common">Marine diatom</name>
    <dbReference type="NCBI Taxonomy" id="159749"/>
    <lineage>
        <taxon>Eukaryota</taxon>
        <taxon>Sar</taxon>
        <taxon>Stramenopiles</taxon>
        <taxon>Ochrophyta</taxon>
        <taxon>Bacillariophyta</taxon>
        <taxon>Coscinodiscophyceae</taxon>
        <taxon>Thalassiosirophycidae</taxon>
        <taxon>Thalassiosirales</taxon>
        <taxon>Thalassiosiraceae</taxon>
        <taxon>Thalassiosira</taxon>
    </lineage>
</organism>
<proteinExistence type="predicted"/>
<gene>
    <name evidence="2" type="ORF">THAOC_26420</name>
</gene>
<comment type="caution">
    <text evidence="2">The sequence shown here is derived from an EMBL/GenBank/DDBJ whole genome shotgun (WGS) entry which is preliminary data.</text>
</comment>
<evidence type="ECO:0000313" key="2">
    <source>
        <dbReference type="EMBL" id="EJK54030.1"/>
    </source>
</evidence>
<feature type="non-terminal residue" evidence="2">
    <location>
        <position position="1"/>
    </location>
</feature>
<keyword evidence="1" id="KW-0732">Signal</keyword>
<feature type="signal peptide" evidence="1">
    <location>
        <begin position="1"/>
        <end position="20"/>
    </location>
</feature>
<name>K0RLG2_THAOC</name>
<evidence type="ECO:0000256" key="1">
    <source>
        <dbReference type="SAM" id="SignalP"/>
    </source>
</evidence>
<protein>
    <submittedName>
        <fullName evidence="2">Uncharacterized protein</fullName>
    </submittedName>
</protein>
<dbReference type="Proteomes" id="UP000266841">
    <property type="component" value="Unassembled WGS sequence"/>
</dbReference>
<keyword evidence="3" id="KW-1185">Reference proteome</keyword>
<accession>K0RLG2</accession>
<dbReference type="AlphaFoldDB" id="K0RLG2"/>